<dbReference type="EMBL" id="JAFLWI010000002">
    <property type="protein sequence ID" value="MBO0481081.1"/>
    <property type="molecule type" value="Genomic_DNA"/>
</dbReference>
<dbReference type="InterPro" id="IPR029058">
    <property type="entry name" value="AB_hydrolase_fold"/>
</dbReference>
<dbReference type="Pfam" id="PF07859">
    <property type="entry name" value="Abhydrolase_3"/>
    <property type="match status" value="1"/>
</dbReference>
<evidence type="ECO:0000259" key="3">
    <source>
        <dbReference type="Pfam" id="PF07859"/>
    </source>
</evidence>
<dbReference type="InterPro" id="IPR050300">
    <property type="entry name" value="GDXG_lipolytic_enzyme"/>
</dbReference>
<feature type="domain" description="Alpha/beta hydrolase fold-3" evidence="3">
    <location>
        <begin position="95"/>
        <end position="302"/>
    </location>
</feature>
<name>A0ABS3HZW6_9ENTE</name>
<keyword evidence="5" id="KW-1185">Reference proteome</keyword>
<evidence type="ECO:0000256" key="2">
    <source>
        <dbReference type="SAM" id="Phobius"/>
    </source>
</evidence>
<dbReference type="RefSeq" id="WP_206897916.1">
    <property type="nucleotide sequence ID" value="NZ_JAFLWI010000002.1"/>
</dbReference>
<evidence type="ECO:0000256" key="1">
    <source>
        <dbReference type="ARBA" id="ARBA00022801"/>
    </source>
</evidence>
<gene>
    <name evidence="4" type="ORF">JZO71_01945</name>
</gene>
<keyword evidence="2" id="KW-0812">Transmembrane</keyword>
<feature type="transmembrane region" description="Helical" evidence="2">
    <location>
        <begin position="7"/>
        <end position="26"/>
    </location>
</feature>
<keyword evidence="1 4" id="KW-0378">Hydrolase</keyword>
<organism evidence="4 5">
    <name type="scientific">Candidatus Enterococcus courvalinii</name>
    <dbReference type="NCBI Taxonomy" id="2815329"/>
    <lineage>
        <taxon>Bacteria</taxon>
        <taxon>Bacillati</taxon>
        <taxon>Bacillota</taxon>
        <taxon>Bacilli</taxon>
        <taxon>Lactobacillales</taxon>
        <taxon>Enterococcaceae</taxon>
        <taxon>Enterococcus</taxon>
    </lineage>
</organism>
<accession>A0ABS3HZW6</accession>
<keyword evidence="2" id="KW-1133">Transmembrane helix</keyword>
<sequence length="333" mass="37649">MKWLRRILFSILILVGIVFLGSWLTVQLTPNPVSHFVRKQFDTSQQAQVYPRPDFYTHDAQEVSIEKDVSYQSTGKNNLMDIYIPKNQPKKLPILFWVHGGAYVGGDKKDCEDYLTMLSAETKTVIVNLNYGLAPEAKYPTPVRQLNEAIATIKERTIANIDWEQVLLGGDSAGAQIASEYLIRLSNSNLKEINQLTPALKSTQVKKFISLSGLLAPDKFAEIDDPISSFLFKQSGWAYFDQKDFASDTDIKDLALANHANDLSQAFFFTDGNENTFTKQMETTVKSLEKAELSVTEISYKKPTLGHEYQFDFSKPEAEKTFDALVRFVNDQS</sequence>
<dbReference type="PANTHER" id="PTHR48081:SF6">
    <property type="entry name" value="PEPTIDASE S9 PROLYL OLIGOPEPTIDASE CATALYTIC DOMAIN-CONTAINING PROTEIN"/>
    <property type="match status" value="1"/>
</dbReference>
<reference evidence="4 5" key="1">
    <citation type="submission" date="2021-03" db="EMBL/GenBank/DDBJ databases">
        <title>Enterococcal diversity collection.</title>
        <authorList>
            <person name="Gilmore M.S."/>
            <person name="Schwartzman J."/>
            <person name="Van Tyne D."/>
            <person name="Martin M."/>
            <person name="Earl A.M."/>
            <person name="Manson A.L."/>
            <person name="Straub T."/>
            <person name="Salamzade R."/>
            <person name="Saavedra J."/>
            <person name="Lebreton F."/>
            <person name="Prichula J."/>
            <person name="Schaufler K."/>
            <person name="Gaca A."/>
            <person name="Sgardioli B."/>
            <person name="Wagenaar J."/>
            <person name="Strong T."/>
        </authorList>
    </citation>
    <scope>NUCLEOTIDE SEQUENCE [LARGE SCALE GENOMIC DNA]</scope>
    <source>
        <strain evidence="4 5">MSG2901</strain>
    </source>
</reference>
<protein>
    <submittedName>
        <fullName evidence="4">Alpha/beta hydrolase</fullName>
    </submittedName>
</protein>
<proteinExistence type="predicted"/>
<dbReference type="PANTHER" id="PTHR48081">
    <property type="entry name" value="AB HYDROLASE SUPERFAMILY PROTEIN C4A8.06C"/>
    <property type="match status" value="1"/>
</dbReference>
<keyword evidence="2" id="KW-0472">Membrane</keyword>
<dbReference type="SUPFAM" id="SSF53474">
    <property type="entry name" value="alpha/beta-Hydrolases"/>
    <property type="match status" value="1"/>
</dbReference>
<dbReference type="GO" id="GO:0016787">
    <property type="term" value="F:hydrolase activity"/>
    <property type="evidence" value="ECO:0007669"/>
    <property type="project" value="UniProtKB-KW"/>
</dbReference>
<dbReference type="InterPro" id="IPR013094">
    <property type="entry name" value="AB_hydrolase_3"/>
</dbReference>
<evidence type="ECO:0000313" key="5">
    <source>
        <dbReference type="Proteomes" id="UP000664832"/>
    </source>
</evidence>
<evidence type="ECO:0000313" key="4">
    <source>
        <dbReference type="EMBL" id="MBO0481081.1"/>
    </source>
</evidence>
<comment type="caution">
    <text evidence="4">The sequence shown here is derived from an EMBL/GenBank/DDBJ whole genome shotgun (WGS) entry which is preliminary data.</text>
</comment>
<dbReference type="Gene3D" id="3.40.50.1820">
    <property type="entry name" value="alpha/beta hydrolase"/>
    <property type="match status" value="1"/>
</dbReference>
<dbReference type="Proteomes" id="UP000664832">
    <property type="component" value="Unassembled WGS sequence"/>
</dbReference>